<keyword evidence="3" id="KW-1185">Reference proteome</keyword>
<evidence type="ECO:0000313" key="3">
    <source>
        <dbReference type="Proteomes" id="UP000435649"/>
    </source>
</evidence>
<proteinExistence type="predicted"/>
<reference evidence="2 3" key="1">
    <citation type="submission" date="2019-08" db="EMBL/GenBank/DDBJ databases">
        <title>In-depth cultivation of the pig gut microbiome towards novel bacterial diversity and tailored functional studies.</title>
        <authorList>
            <person name="Wylensek D."/>
            <person name="Hitch T.C.A."/>
            <person name="Clavel T."/>
        </authorList>
    </citation>
    <scope>NUCLEOTIDE SEQUENCE [LARGE SCALE GENOMIC DNA]</scope>
    <source>
        <strain evidence="2 3">BBE-744-WT-12</strain>
    </source>
</reference>
<gene>
    <name evidence="2" type="ORF">FYJ85_12240</name>
</gene>
<feature type="chain" id="PRO_5032321688" evidence="1">
    <location>
        <begin position="30"/>
        <end position="314"/>
    </location>
</feature>
<comment type="caution">
    <text evidence="2">The sequence shown here is derived from an EMBL/GenBank/DDBJ whole genome shotgun (WGS) entry which is preliminary data.</text>
</comment>
<dbReference type="PROSITE" id="PS51257">
    <property type="entry name" value="PROKAR_LIPOPROTEIN"/>
    <property type="match status" value="1"/>
</dbReference>
<dbReference type="RefSeq" id="WP_154418897.1">
    <property type="nucleotide sequence ID" value="NZ_CALXOB010000032.1"/>
</dbReference>
<feature type="signal peptide" evidence="1">
    <location>
        <begin position="1"/>
        <end position="29"/>
    </location>
</feature>
<dbReference type="EMBL" id="VUNS01000012">
    <property type="protein sequence ID" value="MST97808.1"/>
    <property type="molecule type" value="Genomic_DNA"/>
</dbReference>
<dbReference type="Proteomes" id="UP000435649">
    <property type="component" value="Unassembled WGS sequence"/>
</dbReference>
<evidence type="ECO:0000256" key="1">
    <source>
        <dbReference type="SAM" id="SignalP"/>
    </source>
</evidence>
<protein>
    <submittedName>
        <fullName evidence="2">Uncharacterized protein</fullName>
    </submittedName>
</protein>
<sequence>MKFLKYLSAFAVAAALAGCSLFPTGPALPENSPRLVAYQLGDEPELLVIPVCDRDGSLAIAAPRILRAPYRDILRLNDECGSVWRRKRQPSRLLMLTPGGTLWSALPVETPEPALVFFRSTLDEAGKAQLLDELKTREFELAAPDSAWLAPGTAELNAPVAVEPLDGDANWDAAVRFVEAAEAPGPAGPFEPFDRAAGRHGVYCSAQKSHVKPDYPPNAVLTLEYAKDKPVRIGSRAEFSDPGELYKALSIHLASGSYALVKLKLSALEDVFPLERSGIGALVRERALHYGSDHVVEMPDQTTVWYCSRCLSAE</sequence>
<dbReference type="AlphaFoldDB" id="A0A844G5P4"/>
<evidence type="ECO:0000313" key="2">
    <source>
        <dbReference type="EMBL" id="MST97808.1"/>
    </source>
</evidence>
<accession>A0A844G5P4</accession>
<keyword evidence="1" id="KW-0732">Signal</keyword>
<organism evidence="2 3">
    <name type="scientific">Victivallis lenta</name>
    <dbReference type="NCBI Taxonomy" id="2606640"/>
    <lineage>
        <taxon>Bacteria</taxon>
        <taxon>Pseudomonadati</taxon>
        <taxon>Lentisphaerota</taxon>
        <taxon>Lentisphaeria</taxon>
        <taxon>Victivallales</taxon>
        <taxon>Victivallaceae</taxon>
        <taxon>Victivallis</taxon>
    </lineage>
</organism>
<name>A0A844G5P4_9BACT</name>